<organism evidence="3 4">
    <name type="scientific">Mycobacterium ulcerans str. Harvey</name>
    <dbReference type="NCBI Taxonomy" id="1299332"/>
    <lineage>
        <taxon>Bacteria</taxon>
        <taxon>Bacillati</taxon>
        <taxon>Actinomycetota</taxon>
        <taxon>Actinomycetes</taxon>
        <taxon>Mycobacteriales</taxon>
        <taxon>Mycobacteriaceae</taxon>
        <taxon>Mycobacterium</taxon>
        <taxon>Mycobacterium ulcerans group</taxon>
    </lineage>
</organism>
<dbReference type="SUPFAM" id="SSF140459">
    <property type="entry name" value="PE/PPE dimer-like"/>
    <property type="match status" value="1"/>
</dbReference>
<protein>
    <submittedName>
        <fullName evidence="3">PPE family protein</fullName>
    </submittedName>
</protein>
<evidence type="ECO:0000313" key="3">
    <source>
        <dbReference type="EMBL" id="EUA93973.1"/>
    </source>
</evidence>
<dbReference type="InterPro" id="IPR000030">
    <property type="entry name" value="PPE_dom"/>
</dbReference>
<evidence type="ECO:0000313" key="4">
    <source>
        <dbReference type="Proteomes" id="UP000020681"/>
    </source>
</evidence>
<evidence type="ECO:0000259" key="2">
    <source>
        <dbReference type="Pfam" id="PF00823"/>
    </source>
</evidence>
<dbReference type="InterPro" id="IPR038332">
    <property type="entry name" value="PPE_sf"/>
</dbReference>
<dbReference type="Pfam" id="PF00823">
    <property type="entry name" value="PPE"/>
    <property type="match status" value="1"/>
</dbReference>
<comment type="caution">
    <text evidence="3">The sequence shown here is derived from an EMBL/GenBank/DDBJ whole genome shotgun (WGS) entry which is preliminary data.</text>
</comment>
<reference evidence="3 4" key="1">
    <citation type="submission" date="2014-01" db="EMBL/GenBank/DDBJ databases">
        <authorList>
            <person name="Dobos K."/>
            <person name="Lenaerts A."/>
            <person name="Ordway D."/>
            <person name="DeGroote M.A."/>
            <person name="Parker T."/>
            <person name="Sizemore C."/>
            <person name="Tallon L.J."/>
            <person name="Sadzewicz L.K."/>
            <person name="Sengamalay N."/>
            <person name="Fraser C.M."/>
            <person name="Hine E."/>
            <person name="Shefchek K.A."/>
            <person name="Das S.P."/>
            <person name="Tettelin H."/>
        </authorList>
    </citation>
    <scope>NUCLEOTIDE SEQUENCE [LARGE SCALE GENOMIC DNA]</scope>
    <source>
        <strain evidence="3 4">Harvey</strain>
    </source>
</reference>
<feature type="domain" description="PPE" evidence="2">
    <location>
        <begin position="16"/>
        <end position="63"/>
    </location>
</feature>
<dbReference type="EMBL" id="JAOL01000027">
    <property type="protein sequence ID" value="EUA93973.1"/>
    <property type="molecule type" value="Genomic_DNA"/>
</dbReference>
<evidence type="ECO:0000256" key="1">
    <source>
        <dbReference type="ARBA" id="ARBA00010652"/>
    </source>
</evidence>
<keyword evidence="4" id="KW-1185">Reference proteome</keyword>
<dbReference type="Proteomes" id="UP000020681">
    <property type="component" value="Unassembled WGS sequence"/>
</dbReference>
<name>A0ABP3AS90_MYCUL</name>
<dbReference type="Gene3D" id="1.20.1260.20">
    <property type="entry name" value="PPE superfamily"/>
    <property type="match status" value="1"/>
</dbReference>
<gene>
    <name evidence="3" type="ORF">I551_8744</name>
</gene>
<sequence>MRQRRPVCDVAERDRLQAAQTAGQAAAAAAAFEAAFAMTVPPSVVAANRVQLLTLVATNFLASTHRRSRLPRPNTPRCGRRMRQPCTGMAAVPRWHPRWNHFRNQHTPPAAPGWRSDRGGCPGGEYRYGGLTQTELPQLMSAVPASLQGLAAPAAAPLDTIAGSGLLADILNFLDGNDGNAFGTFLNSSLANGVISAGYTAPGIVVPAVTSAMADVNALALDGLPGLRCQLRDPIPAMPFGQE</sequence>
<accession>A0ABP3AS90</accession>
<proteinExistence type="inferred from homology"/>
<comment type="similarity">
    <text evidence="1">Belongs to the mycobacterial PPE family.</text>
</comment>